<dbReference type="RefSeq" id="WP_170874268.1">
    <property type="nucleotide sequence ID" value="NZ_CP076250.1"/>
</dbReference>
<gene>
    <name evidence="1" type="ORF">XTPLMG728_0482</name>
</gene>
<dbReference type="EMBL" id="CXOK01000014">
    <property type="protein sequence ID" value="CTP84229.1"/>
    <property type="molecule type" value="Genomic_DNA"/>
</dbReference>
<evidence type="ECO:0000313" key="2">
    <source>
        <dbReference type="Proteomes" id="UP000041247"/>
    </source>
</evidence>
<sequence>MTKPVIAVLACFASVSLVSAMRYLLPLRQIVFRGRQALGSWFGAMAEGSL</sequence>
<dbReference type="Proteomes" id="UP000041247">
    <property type="component" value="Unassembled WGS sequence"/>
</dbReference>
<evidence type="ECO:0000313" key="1">
    <source>
        <dbReference type="EMBL" id="CTP84229.1"/>
    </source>
</evidence>
<reference evidence="1 2" key="1">
    <citation type="submission" date="2015-07" db="EMBL/GenBank/DDBJ databases">
        <authorList>
            <person name="Noorani M."/>
        </authorList>
    </citation>
    <scope>NUCLEOTIDE SEQUENCE [LARGE SCALE GENOMIC DNA]</scope>
    <source>
        <strain evidence="1">LMG728</strain>
    </source>
</reference>
<protein>
    <submittedName>
        <fullName evidence="1">Putative membrane protein</fullName>
    </submittedName>
</protein>
<proteinExistence type="predicted"/>
<name>A0A0K2ZJ03_9XANT</name>
<organism evidence="1 2">
    <name type="scientific">Xanthomonas graminis pv. poae</name>
    <dbReference type="NCBI Taxonomy" id="227946"/>
    <lineage>
        <taxon>Bacteria</taxon>
        <taxon>Pseudomonadati</taxon>
        <taxon>Pseudomonadota</taxon>
        <taxon>Gammaproteobacteria</taxon>
        <taxon>Lysobacterales</taxon>
        <taxon>Lysobacteraceae</taxon>
        <taxon>Xanthomonas</taxon>
        <taxon>Xanthomonas translucens group</taxon>
        <taxon>Xanthomonas graminis</taxon>
    </lineage>
</organism>
<accession>A0A0K2ZJ03</accession>
<dbReference type="AlphaFoldDB" id="A0A0K2ZJ03"/>